<dbReference type="Gene3D" id="1.25.40.10">
    <property type="entry name" value="Tetratricopeptide repeat domain"/>
    <property type="match status" value="1"/>
</dbReference>
<evidence type="ECO:0000313" key="4">
    <source>
        <dbReference type="EMBL" id="KAF8823112.1"/>
    </source>
</evidence>
<feature type="region of interest" description="Disordered" evidence="3">
    <location>
        <begin position="987"/>
        <end position="1006"/>
    </location>
</feature>
<name>A0ABQ7JGG3_9APIC</name>
<evidence type="ECO:0000256" key="3">
    <source>
        <dbReference type="SAM" id="MobiDB-lite"/>
    </source>
</evidence>
<dbReference type="PANTHER" id="PTHR45641">
    <property type="entry name" value="TETRATRICOPEPTIDE REPEAT PROTEIN (AFU_ORTHOLOGUE AFUA_6G03870)"/>
    <property type="match status" value="1"/>
</dbReference>
<feature type="compositionally biased region" description="Basic and acidic residues" evidence="3">
    <location>
        <begin position="593"/>
        <end position="604"/>
    </location>
</feature>
<dbReference type="SUPFAM" id="SSF48452">
    <property type="entry name" value="TPR-like"/>
    <property type="match status" value="1"/>
</dbReference>
<dbReference type="EMBL" id="JADAQX010000002">
    <property type="protein sequence ID" value="KAF8823112.1"/>
    <property type="molecule type" value="Genomic_DNA"/>
</dbReference>
<feature type="region of interest" description="Disordered" evidence="3">
    <location>
        <begin position="593"/>
        <end position="647"/>
    </location>
</feature>
<evidence type="ECO:0000313" key="5">
    <source>
        <dbReference type="Proteomes" id="UP000823046"/>
    </source>
</evidence>
<keyword evidence="1" id="KW-0677">Repeat</keyword>
<dbReference type="PANTHER" id="PTHR45641:SF19">
    <property type="entry name" value="NEPHROCYSTIN-3"/>
    <property type="match status" value="1"/>
</dbReference>
<proteinExistence type="predicted"/>
<feature type="region of interest" description="Disordered" evidence="3">
    <location>
        <begin position="516"/>
        <end position="561"/>
    </location>
</feature>
<feature type="compositionally biased region" description="Basic and acidic residues" evidence="3">
    <location>
        <begin position="528"/>
        <end position="537"/>
    </location>
</feature>
<dbReference type="SMART" id="SM00028">
    <property type="entry name" value="TPR"/>
    <property type="match status" value="2"/>
</dbReference>
<gene>
    <name evidence="4" type="primary">FRM1</name>
    <name evidence="4" type="ORF">IE077_004547</name>
</gene>
<organism evidence="4 5">
    <name type="scientific">Cardiosporidium cionae</name>
    <dbReference type="NCBI Taxonomy" id="476202"/>
    <lineage>
        <taxon>Eukaryota</taxon>
        <taxon>Sar</taxon>
        <taxon>Alveolata</taxon>
        <taxon>Apicomplexa</taxon>
        <taxon>Aconoidasida</taxon>
        <taxon>Nephromycida</taxon>
        <taxon>Cardiosporidium</taxon>
    </lineage>
</organism>
<evidence type="ECO:0000256" key="2">
    <source>
        <dbReference type="ARBA" id="ARBA00022803"/>
    </source>
</evidence>
<comment type="caution">
    <text evidence="4">The sequence shown here is derived from an EMBL/GenBank/DDBJ whole genome shotgun (WGS) entry which is preliminary data.</text>
</comment>
<protein>
    <submittedName>
        <fullName evidence="4">Formin FRM1</fullName>
    </submittedName>
</protein>
<dbReference type="InterPro" id="IPR019734">
    <property type="entry name" value="TPR_rpt"/>
</dbReference>
<evidence type="ECO:0000256" key="1">
    <source>
        <dbReference type="ARBA" id="ARBA00022737"/>
    </source>
</evidence>
<sequence>MRIFIIITRLIYGDNGLQVAEALNKVALYYMKGRDYTKALVLSLEVLQIRTKTFEEQHLEKGYASVSDAYCNVGLLQRLLGRPKDALENYFAAMRIRLKYYPNRSVEPIQSIILAIGCIQHQAGNFSSAHTAYNEVLKFRKYELGALHADTVIIEQLLGELARDVEIKKEEIKQKRRVLSIDSNYLETSVDLEPGDFASRGRRAFFVKNNDVHGRAFNNRLRDLTRMLGLTSTLAKHPSAVSLNEYRYNQFNSLRQHPRTEIPATIATSRIRSLYGESWRNLFVPSTAIIPLVRTTVTGPDVLAMAESMEFQRALEDTSRKLPPVNVPKIDRGRAVLTDAQPQMEVSREATELLTEWGLQPPDITSDGQLINKDDKFDPSYEMCLCFQTKQIKTRIFLPLIDENTGQAVLGFYEKPIMFPNPAIWHTTINRKEIAEQKEHDVLKQEKIIMFKVKKHSPSEKFKDISPLLESIDNKEVLSVAKAKTLEKHEKDFQVKELHPHPSKITLNSVEKNIISNKTPGPSAVSRESQDTAEKIVEVSTKQSQEATTEPKKAQLIKKGAITKSNKEEQAIENEGSTKIKLQENLIEEKTSVLQEEKNEESSAKKKLPPQKILTKKSPAEQTKKRLLGSPGKGKFSPVDRPKDRKVGNFKFQPKLKMEVKHGASLYGINMAMNFSETTRVSTKFPGSEKKKRLTTTDLFPFRNKVNPSHENKEDSLKFENLNNYTMAIYSHHIENAMLDTWKKQKPEAIICPPGRTVKDWSFILTKIKETDSSLNERKTSFNKRLFQSLGVHQNPPPSSELLSQANKEISKYIGNDTCINSSTIHVVNSFNKNSTLKTSDHLEFYNNHNLYNFLNNQPFQQKNLYFSSEQIHTSEINSSDATTIKGKKKVLVKKLKAKAPVTKDTASKVVSKVTTKTPLAKISKESEMTTKTPLAKISKESEMTTKTPLAKISKESEMTTKTPLAKISKESEMTKKTPLEKISKESEMTTKTPLEKISKSSNEDQIEHMPSITKEMIFEEKVKAPTKELGTAITTKPTSSSPPKATDETKMPSLGSPKKVGIDSSIIAKRFTPKQPLPQDGNITEEIQLNKIEKKPPSTAEKTSRHTTKASLQIEGPQVSIEDFQRIKGIKSAKKEIPGKGHVPTVQLLDANGHMVVELPWQLKLDTIRTFNLDYTEQHTTIKVTSYPKFKIKNIKNLSLCLNKYVIYI</sequence>
<accession>A0ABQ7JGG3</accession>
<keyword evidence="5" id="KW-1185">Reference proteome</keyword>
<feature type="compositionally biased region" description="Basic and acidic residues" evidence="3">
    <location>
        <begin position="638"/>
        <end position="647"/>
    </location>
</feature>
<dbReference type="InterPro" id="IPR011990">
    <property type="entry name" value="TPR-like_helical_dom_sf"/>
</dbReference>
<feature type="compositionally biased region" description="Polar residues" evidence="3">
    <location>
        <begin position="1033"/>
        <end position="1044"/>
    </location>
</feature>
<dbReference type="Proteomes" id="UP000823046">
    <property type="component" value="Unassembled WGS sequence"/>
</dbReference>
<keyword evidence="2" id="KW-0802">TPR repeat</keyword>
<feature type="region of interest" description="Disordered" evidence="3">
    <location>
        <begin position="1033"/>
        <end position="1061"/>
    </location>
</feature>
<feature type="region of interest" description="Disordered" evidence="3">
    <location>
        <begin position="1092"/>
        <end position="1114"/>
    </location>
</feature>
<reference evidence="4 5" key="1">
    <citation type="journal article" date="2020" name="bioRxiv">
        <title>Metabolic contributions of an alphaproteobacterial endosymbiont in the apicomplexan Cardiosporidium cionae.</title>
        <authorList>
            <person name="Hunter E.S."/>
            <person name="Paight C.J."/>
            <person name="Lane C.E."/>
        </authorList>
    </citation>
    <scope>NUCLEOTIDE SEQUENCE [LARGE SCALE GENOMIC DNA]</scope>
    <source>
        <strain evidence="4">ESH_2018</strain>
    </source>
</reference>